<feature type="region of interest" description="Disordered" evidence="1">
    <location>
        <begin position="225"/>
        <end position="269"/>
    </location>
</feature>
<sequence>MPRTVSLDKTYTLSWYGKTSPHLCTFNFTGGGNGESYINMQLCFESEEYDLPSYDVKLIVSEESQKWVYDGSQQQIERQCIERAYQLMFKMQLTNYYTESSWKLKLKLTSEKLANADDDWNVGDYIQNTALEILPFLIAAVVLFCCFRNEKLRNGFFTRIRKLLKIGSSSSSQLSANTLTEGSRRLSINENRLNYESTDITHMQDNDSRTSSEFSLTFPSEQGEFATGQCIPSAPYELVPPESPSNGPQAPPPSYEDVVGKSQMKSGLG</sequence>
<dbReference type="OrthoDB" id="6084018at2759"/>
<gene>
    <name evidence="2" type="ORF">MEDL_34749</name>
</gene>
<organism evidence="2 3">
    <name type="scientific">Mytilus edulis</name>
    <name type="common">Blue mussel</name>
    <dbReference type="NCBI Taxonomy" id="6550"/>
    <lineage>
        <taxon>Eukaryota</taxon>
        <taxon>Metazoa</taxon>
        <taxon>Spiralia</taxon>
        <taxon>Lophotrochozoa</taxon>
        <taxon>Mollusca</taxon>
        <taxon>Bivalvia</taxon>
        <taxon>Autobranchia</taxon>
        <taxon>Pteriomorphia</taxon>
        <taxon>Mytilida</taxon>
        <taxon>Mytiloidea</taxon>
        <taxon>Mytilidae</taxon>
        <taxon>Mytilinae</taxon>
        <taxon>Mytilus</taxon>
    </lineage>
</organism>
<reference evidence="2" key="1">
    <citation type="submission" date="2021-03" db="EMBL/GenBank/DDBJ databases">
        <authorList>
            <person name="Bekaert M."/>
        </authorList>
    </citation>
    <scope>NUCLEOTIDE SEQUENCE</scope>
</reference>
<dbReference type="AlphaFoldDB" id="A0A8S3SSG9"/>
<comment type="caution">
    <text evidence="2">The sequence shown here is derived from an EMBL/GenBank/DDBJ whole genome shotgun (WGS) entry which is preliminary data.</text>
</comment>
<evidence type="ECO:0000313" key="3">
    <source>
        <dbReference type="Proteomes" id="UP000683360"/>
    </source>
</evidence>
<proteinExistence type="predicted"/>
<evidence type="ECO:0000256" key="1">
    <source>
        <dbReference type="SAM" id="MobiDB-lite"/>
    </source>
</evidence>
<dbReference type="EMBL" id="CAJPWZ010001680">
    <property type="protein sequence ID" value="CAG2221395.1"/>
    <property type="molecule type" value="Genomic_DNA"/>
</dbReference>
<keyword evidence="3" id="KW-1185">Reference proteome</keyword>
<protein>
    <submittedName>
        <fullName evidence="2">Uncharacterized protein</fullName>
    </submittedName>
</protein>
<accession>A0A8S3SSG9</accession>
<dbReference type="Proteomes" id="UP000683360">
    <property type="component" value="Unassembled WGS sequence"/>
</dbReference>
<name>A0A8S3SSG9_MYTED</name>
<evidence type="ECO:0000313" key="2">
    <source>
        <dbReference type="EMBL" id="CAG2221395.1"/>
    </source>
</evidence>